<dbReference type="InterPro" id="IPR001678">
    <property type="entry name" value="MeTrfase_RsmB-F_NOP2_dom"/>
</dbReference>
<evidence type="ECO:0000313" key="8">
    <source>
        <dbReference type="Proteomes" id="UP000190027"/>
    </source>
</evidence>
<evidence type="ECO:0000256" key="4">
    <source>
        <dbReference type="ARBA" id="ARBA00022884"/>
    </source>
</evidence>
<dbReference type="GO" id="GO:0001510">
    <property type="term" value="P:RNA methylation"/>
    <property type="evidence" value="ECO:0007669"/>
    <property type="project" value="InterPro"/>
</dbReference>
<dbReference type="Pfam" id="PF01189">
    <property type="entry name" value="Methyltr_RsmB-F"/>
    <property type="match status" value="1"/>
</dbReference>
<reference evidence="7 8" key="1">
    <citation type="submission" date="2017-02" db="EMBL/GenBank/DDBJ databases">
        <authorList>
            <person name="Peterson S.W."/>
        </authorList>
    </citation>
    <scope>NUCLEOTIDE SEQUENCE [LARGE SCALE GENOMIC DNA]</scope>
    <source>
        <strain evidence="7 8">DSM 16080</strain>
    </source>
</reference>
<keyword evidence="8" id="KW-1185">Reference proteome</keyword>
<sequence length="420" mass="45214">MRGMVRRNFRITVSRDHVQIVEALLLAEGFRFESEPFAWFARVLTQEPKPLGTSAAARLGLIYIQDRSSMLPTLALEPPPGACVLDMCAAPGSKTGLLARMVGSQGTVLACEPSGGRINSLRANLRRAGAVNTASLHISSEKLALAGPGMSHILLDPPCSGWGTEDKNPQARALWSGEKVKPLIRLQRALLERATQLLRPGGRLVYSTCTTNEDENEAQVLFALEHFGLRVSPLAAPAGFVLDAPRLDCPQGVLRVAEDSEGEGFFVAALERPGSDDLDCGTEPAALPDGARRVRVERLHCDAPVAWGQLPCGELVEYAGLLVLLPDPALQRIRSGTRWQGATVGRLKKQVFRPDPFCRLLLPESVADGLHVSDPADILALLSGQSLTVSRGKGPVPLYLNGLGLGWAARKGSRVLWTEL</sequence>
<proteinExistence type="inferred from homology"/>
<dbReference type="STRING" id="1121449.SAMN02745704_01726"/>
<evidence type="ECO:0000256" key="5">
    <source>
        <dbReference type="PROSITE-ProRule" id="PRU01023"/>
    </source>
</evidence>
<evidence type="ECO:0000313" key="7">
    <source>
        <dbReference type="EMBL" id="SKA83803.1"/>
    </source>
</evidence>
<dbReference type="AlphaFoldDB" id="A0A1T4X2E1"/>
<dbReference type="PANTHER" id="PTHR22807">
    <property type="entry name" value="NOP2 YEAST -RELATED NOL1/NOP2/FMU SUN DOMAIN-CONTAINING"/>
    <property type="match status" value="1"/>
</dbReference>
<evidence type="ECO:0000256" key="1">
    <source>
        <dbReference type="ARBA" id="ARBA00022603"/>
    </source>
</evidence>
<dbReference type="Proteomes" id="UP000190027">
    <property type="component" value="Unassembled WGS sequence"/>
</dbReference>
<dbReference type="Gene3D" id="3.40.50.150">
    <property type="entry name" value="Vaccinia Virus protein VP39"/>
    <property type="match status" value="1"/>
</dbReference>
<dbReference type="PROSITE" id="PS51686">
    <property type="entry name" value="SAM_MT_RSMB_NOP"/>
    <property type="match status" value="1"/>
</dbReference>
<comment type="similarity">
    <text evidence="5">Belongs to the class I-like SAM-binding methyltransferase superfamily. RsmB/NOP family.</text>
</comment>
<dbReference type="EMBL" id="FUYC01000006">
    <property type="protein sequence ID" value="SKA83803.1"/>
    <property type="molecule type" value="Genomic_DNA"/>
</dbReference>
<dbReference type="PRINTS" id="PR02008">
    <property type="entry name" value="RCMTFAMILY"/>
</dbReference>
<dbReference type="GO" id="GO:0008173">
    <property type="term" value="F:RNA methyltransferase activity"/>
    <property type="evidence" value="ECO:0007669"/>
    <property type="project" value="InterPro"/>
</dbReference>
<dbReference type="InterPro" id="IPR049560">
    <property type="entry name" value="MeTrfase_RsmB-F_NOP2_cat"/>
</dbReference>
<feature type="active site" description="Nucleophile" evidence="5">
    <location>
        <position position="209"/>
    </location>
</feature>
<evidence type="ECO:0000259" key="6">
    <source>
        <dbReference type="PROSITE" id="PS51686"/>
    </source>
</evidence>
<keyword evidence="2 5" id="KW-0808">Transferase</keyword>
<evidence type="ECO:0000256" key="3">
    <source>
        <dbReference type="ARBA" id="ARBA00022691"/>
    </source>
</evidence>
<feature type="binding site" evidence="5">
    <location>
        <position position="156"/>
    </location>
    <ligand>
        <name>S-adenosyl-L-methionine</name>
        <dbReference type="ChEBI" id="CHEBI:59789"/>
    </ligand>
</feature>
<dbReference type="GO" id="GO:0003723">
    <property type="term" value="F:RNA binding"/>
    <property type="evidence" value="ECO:0007669"/>
    <property type="project" value="UniProtKB-UniRule"/>
</dbReference>
<evidence type="ECO:0000256" key="2">
    <source>
        <dbReference type="ARBA" id="ARBA00022679"/>
    </source>
</evidence>
<keyword evidence="1 5" id="KW-0489">Methyltransferase</keyword>
<protein>
    <submittedName>
        <fullName evidence="7">16S rRNA (Cytosine1407-C5)-methyltransferase</fullName>
    </submittedName>
</protein>
<gene>
    <name evidence="7" type="ORF">SAMN02745704_01726</name>
</gene>
<accession>A0A1T4X2E1</accession>
<dbReference type="InterPro" id="IPR023267">
    <property type="entry name" value="RCMT"/>
</dbReference>
<comment type="caution">
    <text evidence="5">Lacks conserved residue(s) required for the propagation of feature annotation.</text>
</comment>
<dbReference type="CDD" id="cd02440">
    <property type="entry name" value="AdoMet_MTases"/>
    <property type="match status" value="1"/>
</dbReference>
<dbReference type="SUPFAM" id="SSF53335">
    <property type="entry name" value="S-adenosyl-L-methionine-dependent methyltransferases"/>
    <property type="match status" value="1"/>
</dbReference>
<dbReference type="InterPro" id="IPR029063">
    <property type="entry name" value="SAM-dependent_MTases_sf"/>
</dbReference>
<name>A0A1T4X2E1_9BACT</name>
<feature type="domain" description="SAM-dependent MTase RsmB/NOP-type" evidence="6">
    <location>
        <begin position="1"/>
        <end position="273"/>
    </location>
</feature>
<feature type="binding site" evidence="5">
    <location>
        <begin position="88"/>
        <end position="94"/>
    </location>
    <ligand>
        <name>S-adenosyl-L-methionine</name>
        <dbReference type="ChEBI" id="CHEBI:59789"/>
    </ligand>
</feature>
<dbReference type="PANTHER" id="PTHR22807:SF30">
    <property type="entry name" value="28S RRNA (CYTOSINE(4447)-C(5))-METHYLTRANSFERASE-RELATED"/>
    <property type="match status" value="1"/>
</dbReference>
<keyword evidence="4 5" id="KW-0694">RNA-binding</keyword>
<keyword evidence="3 5" id="KW-0949">S-adenosyl-L-methionine</keyword>
<organism evidence="7 8">
    <name type="scientific">Paucidesulfovibrio gracilis DSM 16080</name>
    <dbReference type="NCBI Taxonomy" id="1121449"/>
    <lineage>
        <taxon>Bacteria</taxon>
        <taxon>Pseudomonadati</taxon>
        <taxon>Thermodesulfobacteriota</taxon>
        <taxon>Desulfovibrionia</taxon>
        <taxon>Desulfovibrionales</taxon>
        <taxon>Desulfovibrionaceae</taxon>
        <taxon>Paucidesulfovibrio</taxon>
    </lineage>
</organism>
<feature type="binding site" evidence="5">
    <location>
        <position position="112"/>
    </location>
    <ligand>
        <name>S-adenosyl-L-methionine</name>
        <dbReference type="ChEBI" id="CHEBI:59789"/>
    </ligand>
</feature>